<evidence type="ECO:0000313" key="2">
    <source>
        <dbReference type="EMBL" id="GEB31139.1"/>
    </source>
</evidence>
<dbReference type="Proteomes" id="UP000316882">
    <property type="component" value="Unassembled WGS sequence"/>
</dbReference>
<dbReference type="AlphaFoldDB" id="A0A4Y3PJ24"/>
<keyword evidence="1" id="KW-1133">Transmembrane helix</keyword>
<sequence>MKKWLIISASVVICAVLLFVGFINFEKYKLKRDVEEYLLMKGYKSSDIISITTHYGKLPSFGARVIFADEPEVMYFYLEDTDGVRQYATPANLGSDKTNSVFKHQEKKY</sequence>
<reference evidence="2 3" key="1">
    <citation type="submission" date="2019-06" db="EMBL/GenBank/DDBJ databases">
        <title>Whole genome shotgun sequence of Brevibacillus parabrevis NBRC 12334.</title>
        <authorList>
            <person name="Hosoyama A."/>
            <person name="Uohara A."/>
            <person name="Ohji S."/>
            <person name="Ichikawa N."/>
        </authorList>
    </citation>
    <scope>NUCLEOTIDE SEQUENCE [LARGE SCALE GENOMIC DNA]</scope>
    <source>
        <strain evidence="2 3">NBRC 12334</strain>
    </source>
</reference>
<organism evidence="2 3">
    <name type="scientific">Brevibacillus parabrevis</name>
    <dbReference type="NCBI Taxonomy" id="54914"/>
    <lineage>
        <taxon>Bacteria</taxon>
        <taxon>Bacillati</taxon>
        <taxon>Bacillota</taxon>
        <taxon>Bacilli</taxon>
        <taxon>Bacillales</taxon>
        <taxon>Paenibacillaceae</taxon>
        <taxon>Brevibacillus</taxon>
    </lineage>
</organism>
<keyword evidence="3" id="KW-1185">Reference proteome</keyword>
<protein>
    <recommendedName>
        <fullName evidence="4">DUF3139 domain-containing protein</fullName>
    </recommendedName>
</protein>
<gene>
    <name evidence="2" type="ORF">BPA01_07190</name>
</gene>
<dbReference type="EMBL" id="BJMH01000003">
    <property type="protein sequence ID" value="GEB31139.1"/>
    <property type="molecule type" value="Genomic_DNA"/>
</dbReference>
<feature type="transmembrane region" description="Helical" evidence="1">
    <location>
        <begin position="6"/>
        <end position="25"/>
    </location>
</feature>
<evidence type="ECO:0000313" key="3">
    <source>
        <dbReference type="Proteomes" id="UP000316882"/>
    </source>
</evidence>
<dbReference type="InterPro" id="IPR021486">
    <property type="entry name" value="DUF3139"/>
</dbReference>
<keyword evidence="1" id="KW-0472">Membrane</keyword>
<dbReference type="Pfam" id="PF11337">
    <property type="entry name" value="DUF3139"/>
    <property type="match status" value="1"/>
</dbReference>
<proteinExistence type="predicted"/>
<keyword evidence="1" id="KW-0812">Transmembrane</keyword>
<evidence type="ECO:0000256" key="1">
    <source>
        <dbReference type="SAM" id="Phobius"/>
    </source>
</evidence>
<name>A0A4Y3PJ24_BREPA</name>
<accession>A0A4Y3PJ24</accession>
<dbReference type="RefSeq" id="WP_167470228.1">
    <property type="nucleotide sequence ID" value="NZ_BJMH01000003.1"/>
</dbReference>
<evidence type="ECO:0008006" key="4">
    <source>
        <dbReference type="Google" id="ProtNLM"/>
    </source>
</evidence>
<comment type="caution">
    <text evidence="2">The sequence shown here is derived from an EMBL/GenBank/DDBJ whole genome shotgun (WGS) entry which is preliminary data.</text>
</comment>